<dbReference type="Gene3D" id="3.30.160.20">
    <property type="match status" value="1"/>
</dbReference>
<comment type="similarity">
    <text evidence="1">Belongs to the prokaryotic/mitochondrial release factor family.</text>
</comment>
<dbReference type="PANTHER" id="PTHR47814:SF1">
    <property type="entry name" value="PEPTIDYL-TRNA HYDROLASE ARFB"/>
    <property type="match status" value="1"/>
</dbReference>
<dbReference type="InterPro" id="IPR000352">
    <property type="entry name" value="Pep_chain_release_fac_I"/>
</dbReference>
<dbReference type="InterPro" id="IPR045853">
    <property type="entry name" value="Pep_chain_release_fac_I_sf"/>
</dbReference>
<feature type="compositionally biased region" description="Basic residues" evidence="2">
    <location>
        <begin position="109"/>
        <end position="118"/>
    </location>
</feature>
<evidence type="ECO:0000313" key="4">
    <source>
        <dbReference type="EMBL" id="CAA9310370.1"/>
    </source>
</evidence>
<name>A0A6J4KPC8_9BACT</name>
<dbReference type="GO" id="GO:0043022">
    <property type="term" value="F:ribosome binding"/>
    <property type="evidence" value="ECO:0007669"/>
    <property type="project" value="TreeGrafter"/>
</dbReference>
<dbReference type="AlphaFoldDB" id="A0A6J4KPC8"/>
<evidence type="ECO:0000259" key="3">
    <source>
        <dbReference type="Pfam" id="PF00472"/>
    </source>
</evidence>
<feature type="domain" description="Prokaryotic-type class I peptide chain release factors" evidence="3">
    <location>
        <begin position="13"/>
        <end position="139"/>
    </location>
</feature>
<dbReference type="GO" id="GO:0072344">
    <property type="term" value="P:rescue of stalled ribosome"/>
    <property type="evidence" value="ECO:0007669"/>
    <property type="project" value="TreeGrafter"/>
</dbReference>
<dbReference type="EMBL" id="CADCTW010000066">
    <property type="protein sequence ID" value="CAA9310370.1"/>
    <property type="molecule type" value="Genomic_DNA"/>
</dbReference>
<evidence type="ECO:0000256" key="1">
    <source>
        <dbReference type="ARBA" id="ARBA00010835"/>
    </source>
</evidence>
<proteinExistence type="inferred from homology"/>
<feature type="compositionally biased region" description="Basic and acidic residues" evidence="2">
    <location>
        <begin position="119"/>
        <end position="145"/>
    </location>
</feature>
<dbReference type="PANTHER" id="PTHR47814">
    <property type="entry name" value="PEPTIDYL-TRNA HYDROLASE ARFB"/>
    <property type="match status" value="1"/>
</dbReference>
<dbReference type="GO" id="GO:0003747">
    <property type="term" value="F:translation release factor activity"/>
    <property type="evidence" value="ECO:0007669"/>
    <property type="project" value="InterPro"/>
</dbReference>
<reference evidence="4" key="1">
    <citation type="submission" date="2020-02" db="EMBL/GenBank/DDBJ databases">
        <authorList>
            <person name="Meier V. D."/>
        </authorList>
    </citation>
    <scope>NUCLEOTIDE SEQUENCE</scope>
    <source>
        <strain evidence="4">AVDCRST_MAG68</strain>
    </source>
</reference>
<gene>
    <name evidence="4" type="ORF">AVDCRST_MAG68-1311</name>
</gene>
<sequence length="145" mass="16459">MNEETVLQINDSLWIPRAELGYKATRSGGPGGQHVNTSSSRVELTWDVGASPSVTEEQRARIREKLANRISQEGVLLLAASDERSQHQNKELVTGRFVELVRQALVVPKPRRKTRVPRAAREARLQDKKQRSETKRNRGSIRHDE</sequence>
<accession>A0A6J4KPC8</accession>
<feature type="region of interest" description="Disordered" evidence="2">
    <location>
        <begin position="109"/>
        <end position="145"/>
    </location>
</feature>
<dbReference type="Pfam" id="PF00472">
    <property type="entry name" value="RF-1"/>
    <property type="match status" value="1"/>
</dbReference>
<protein>
    <recommendedName>
        <fullName evidence="3">Prokaryotic-type class I peptide chain release factors domain-containing protein</fullName>
    </recommendedName>
</protein>
<organism evidence="4">
    <name type="scientific">uncultured Gemmatimonadota bacterium</name>
    <dbReference type="NCBI Taxonomy" id="203437"/>
    <lineage>
        <taxon>Bacteria</taxon>
        <taxon>Pseudomonadati</taxon>
        <taxon>Gemmatimonadota</taxon>
        <taxon>environmental samples</taxon>
    </lineage>
</organism>
<evidence type="ECO:0000256" key="2">
    <source>
        <dbReference type="SAM" id="MobiDB-lite"/>
    </source>
</evidence>
<dbReference type="SUPFAM" id="SSF75620">
    <property type="entry name" value="Release factor"/>
    <property type="match status" value="1"/>
</dbReference>
<dbReference type="GO" id="GO:0004045">
    <property type="term" value="F:peptidyl-tRNA hydrolase activity"/>
    <property type="evidence" value="ECO:0007669"/>
    <property type="project" value="TreeGrafter"/>
</dbReference>
<dbReference type="NCBIfam" id="NF006718">
    <property type="entry name" value="PRK09256.1"/>
    <property type="match status" value="1"/>
</dbReference>